<proteinExistence type="predicted"/>
<evidence type="ECO:0000313" key="2">
    <source>
        <dbReference type="Proteomes" id="UP001168620"/>
    </source>
</evidence>
<evidence type="ECO:0000313" key="1">
    <source>
        <dbReference type="EMBL" id="MDN4173288.1"/>
    </source>
</evidence>
<reference evidence="1" key="1">
    <citation type="submission" date="2023-06" db="EMBL/GenBank/DDBJ databases">
        <title>Draft genome sequence of Nocardioides sp. SOB77.</title>
        <authorList>
            <person name="Zhang G."/>
        </authorList>
    </citation>
    <scope>NUCLEOTIDE SEQUENCE</scope>
    <source>
        <strain evidence="1">SOB77</strain>
    </source>
</reference>
<comment type="caution">
    <text evidence="1">The sequence shown here is derived from an EMBL/GenBank/DDBJ whole genome shotgun (WGS) entry which is preliminary data.</text>
</comment>
<dbReference type="EMBL" id="JAUHJQ010000003">
    <property type="protein sequence ID" value="MDN4173288.1"/>
    <property type="molecule type" value="Genomic_DNA"/>
</dbReference>
<sequence>MAAGSGSARWLPRARVAAAVAVVAAVAVAVPLAPRWVESSRPEAVLADPGTVEVSTECRSRADGGLDHADFLLGEAAWVRFCVVGGSYPRPIGSALVPETVLAEGAASLVRGWQRTEGRGGPCRPTPSATKFAVQVGFDDGTVAEVYGETSACAAYTRPAPGSRVVAGGQVYRELMTALALEATGTDPTGSVTPGTLACPAAPPPIPSSTTRRPVTGLTATGVAEALVCRYDYPGAEPAATTLRATEAERVRVLALGAFDPSPPACTPDPGAAAYVVLLAGRDGAAYDLGLAGDECDAVGLEGQRIGASPALAAALAGLAAGTGS</sequence>
<accession>A0ABT8FF29</accession>
<dbReference type="Proteomes" id="UP001168620">
    <property type="component" value="Unassembled WGS sequence"/>
</dbReference>
<protein>
    <submittedName>
        <fullName evidence="1">Uncharacterized protein</fullName>
    </submittedName>
</protein>
<dbReference type="RefSeq" id="WP_300952395.1">
    <property type="nucleotide sequence ID" value="NZ_JAUHJQ010000003.1"/>
</dbReference>
<gene>
    <name evidence="1" type="ORF">QWY28_10070</name>
</gene>
<organism evidence="1 2">
    <name type="scientific">Nocardioides oceani</name>
    <dbReference type="NCBI Taxonomy" id="3058369"/>
    <lineage>
        <taxon>Bacteria</taxon>
        <taxon>Bacillati</taxon>
        <taxon>Actinomycetota</taxon>
        <taxon>Actinomycetes</taxon>
        <taxon>Propionibacteriales</taxon>
        <taxon>Nocardioidaceae</taxon>
        <taxon>Nocardioides</taxon>
    </lineage>
</organism>
<keyword evidence="2" id="KW-1185">Reference proteome</keyword>
<name>A0ABT8FF29_9ACTN</name>